<dbReference type="Gene3D" id="3.40.50.1820">
    <property type="entry name" value="alpha/beta hydrolase"/>
    <property type="match status" value="1"/>
</dbReference>
<evidence type="ECO:0008006" key="3">
    <source>
        <dbReference type="Google" id="ProtNLM"/>
    </source>
</evidence>
<gene>
    <name evidence="1" type="ORF">LXN57_01785</name>
</gene>
<dbReference type="SUPFAM" id="SSF53474">
    <property type="entry name" value="alpha/beta-Hydrolases"/>
    <property type="match status" value="1"/>
</dbReference>
<proteinExistence type="predicted"/>
<accession>A0ABT0XRJ1</accession>
<keyword evidence="2" id="KW-1185">Reference proteome</keyword>
<dbReference type="RefSeq" id="WP_251796196.1">
    <property type="nucleotide sequence ID" value="NZ_JAMQOL010000002.1"/>
</dbReference>
<protein>
    <recommendedName>
        <fullName evidence="3">Alpha/beta hydrolase</fullName>
    </recommendedName>
</protein>
<sequence>MTRLPVRRVTTEVLEVAYHEAGPSDGPPVLLLHGFPYDIHSYVEVAPLLSPPPSGRSRR</sequence>
<dbReference type="InterPro" id="IPR029058">
    <property type="entry name" value="AB_hydrolase_fold"/>
</dbReference>
<evidence type="ECO:0000313" key="1">
    <source>
        <dbReference type="EMBL" id="MCM4076290.1"/>
    </source>
</evidence>
<organism evidence="1 2">
    <name type="scientific">Paractinoplanes hotanensis</name>
    <dbReference type="NCBI Taxonomy" id="2906497"/>
    <lineage>
        <taxon>Bacteria</taxon>
        <taxon>Bacillati</taxon>
        <taxon>Actinomycetota</taxon>
        <taxon>Actinomycetes</taxon>
        <taxon>Micromonosporales</taxon>
        <taxon>Micromonosporaceae</taxon>
        <taxon>Paractinoplanes</taxon>
    </lineage>
</organism>
<name>A0ABT0XRJ1_9ACTN</name>
<comment type="caution">
    <text evidence="1">The sequence shown here is derived from an EMBL/GenBank/DDBJ whole genome shotgun (WGS) entry which is preliminary data.</text>
</comment>
<reference evidence="1 2" key="1">
    <citation type="submission" date="2022-06" db="EMBL/GenBank/DDBJ databases">
        <title>Actinoplanes abujensis sp. nov., isolated from Nigerian arid soil.</title>
        <authorList>
            <person name="Ding P."/>
        </authorList>
    </citation>
    <scope>NUCLEOTIDE SEQUENCE [LARGE SCALE GENOMIC DNA]</scope>
    <source>
        <strain evidence="2">TRM88002</strain>
    </source>
</reference>
<dbReference type="Proteomes" id="UP001523216">
    <property type="component" value="Unassembled WGS sequence"/>
</dbReference>
<evidence type="ECO:0000313" key="2">
    <source>
        <dbReference type="Proteomes" id="UP001523216"/>
    </source>
</evidence>
<dbReference type="EMBL" id="JAMQOL010000002">
    <property type="protein sequence ID" value="MCM4076290.1"/>
    <property type="molecule type" value="Genomic_DNA"/>
</dbReference>